<accession>A0A4R4ZSS6</accession>
<evidence type="ECO:0000313" key="2">
    <source>
        <dbReference type="EMBL" id="TDD61019.1"/>
    </source>
</evidence>
<dbReference type="OrthoDB" id="4529782at2"/>
<reference evidence="2 3" key="1">
    <citation type="submission" date="2019-03" db="EMBL/GenBank/DDBJ databases">
        <title>Draft genome sequences of novel Actinobacteria.</title>
        <authorList>
            <person name="Sahin N."/>
            <person name="Ay H."/>
            <person name="Saygin H."/>
        </authorList>
    </citation>
    <scope>NUCLEOTIDE SEQUENCE [LARGE SCALE GENOMIC DNA]</scope>
    <source>
        <strain evidence="2 3">DSM 45941</strain>
    </source>
</reference>
<name>A0A4R4ZSS6_9ACTN</name>
<dbReference type="Proteomes" id="UP000295578">
    <property type="component" value="Unassembled WGS sequence"/>
</dbReference>
<dbReference type="EMBL" id="SMKY01000494">
    <property type="protein sequence ID" value="TDD61019.1"/>
    <property type="molecule type" value="Genomic_DNA"/>
</dbReference>
<sequence length="76" mass="7614">MGHDSVRAAMIYQHAKSEAGRAIADALNDKIKAERGGDDEDDGGLGGALVPVGQSHADRTNAPVQGLDGGVFAGGA</sequence>
<gene>
    <name evidence="2" type="ORF">E1293_45300</name>
</gene>
<protein>
    <submittedName>
        <fullName evidence="2">Uncharacterized protein</fullName>
    </submittedName>
</protein>
<feature type="region of interest" description="Disordered" evidence="1">
    <location>
        <begin position="56"/>
        <end position="76"/>
    </location>
</feature>
<evidence type="ECO:0000313" key="3">
    <source>
        <dbReference type="Proteomes" id="UP000295578"/>
    </source>
</evidence>
<comment type="caution">
    <text evidence="2">The sequence shown here is derived from an EMBL/GenBank/DDBJ whole genome shotgun (WGS) entry which is preliminary data.</text>
</comment>
<feature type="compositionally biased region" description="Gly residues" evidence="1">
    <location>
        <begin position="67"/>
        <end position="76"/>
    </location>
</feature>
<keyword evidence="3" id="KW-1185">Reference proteome</keyword>
<dbReference type="RefSeq" id="WP_132206082.1">
    <property type="nucleotide sequence ID" value="NZ_SMKY01000494.1"/>
</dbReference>
<dbReference type="AlphaFoldDB" id="A0A4R4ZSS6"/>
<evidence type="ECO:0000256" key="1">
    <source>
        <dbReference type="SAM" id="MobiDB-lite"/>
    </source>
</evidence>
<proteinExistence type="predicted"/>
<organism evidence="2 3">
    <name type="scientific">Actinomadura darangshiensis</name>
    <dbReference type="NCBI Taxonomy" id="705336"/>
    <lineage>
        <taxon>Bacteria</taxon>
        <taxon>Bacillati</taxon>
        <taxon>Actinomycetota</taxon>
        <taxon>Actinomycetes</taxon>
        <taxon>Streptosporangiales</taxon>
        <taxon>Thermomonosporaceae</taxon>
        <taxon>Actinomadura</taxon>
    </lineage>
</organism>